<dbReference type="InterPro" id="IPR007121">
    <property type="entry name" value="RNA_pol_bsu_CS"/>
</dbReference>
<evidence type="ECO:0000256" key="5">
    <source>
        <dbReference type="ARBA" id="ARBA00022695"/>
    </source>
</evidence>
<feature type="domain" description="RNA polymerase Rpb2" evidence="15">
    <location>
        <begin position="376"/>
        <end position="444"/>
    </location>
</feature>
<dbReference type="Pfam" id="PF00562">
    <property type="entry name" value="RNA_pol_Rpb2_6"/>
    <property type="match status" value="1"/>
</dbReference>
<dbReference type="InterPro" id="IPR015712">
    <property type="entry name" value="DNA-dir_RNA_pol_su2"/>
</dbReference>
<reference evidence="16" key="1">
    <citation type="journal article" date="2019" name="BMC Plant Biol.">
        <title>Plastome phylogenomics, biogeography, and clade diversification of Paris (Melanthiaceae).</title>
        <authorList>
            <person name="Ji Y."/>
            <person name="Yang L."/>
            <person name="Chase M.W."/>
            <person name="Liu C."/>
            <person name="Yang Z."/>
            <person name="Yang J."/>
            <person name="Yang J.-B."/>
            <person name="Yi T.-S."/>
        </authorList>
    </citation>
    <scope>NUCLEOTIDE SEQUENCE</scope>
</reference>
<dbReference type="InterPro" id="IPR007641">
    <property type="entry name" value="RNA_pol_Rpb2_7"/>
</dbReference>
<sequence length="1072" mass="121121">MLRNRNEGMSTIPGFSQIQFEGFCRFINQGLTEELDKFPKIEDTDQEIEFKLFVERYQLVEPLIKERDAVSESLTYSSELYVPAGLIWKSGRDMQEQTIFIGNIPLMNSLGTFIVNGIYRIVINQILQSPGIYYRSELDHKEISVYTSTIISDWGGRLELEIDGKERIWARVSRKQKISILVLSSAMGSNLREILDNVCYPEVFLSFPNDNEKNTIGSKENAILEFYQQFACVGGDPVFSESLCKELQNKFFQQRCELGKIGRRNMNRRLNLDIPQNNTFLLPRDVLAATDHLIGMKFGMGTLDDMNHLKNKRIRSVADLLQDQFGLALVRLENAVKRTICGAIRHKLIPTPENLVTSTSLTTTFESFFGLHPLSQVFDRTNPLTQTVHGRKLSYLGPGGLTGRTASFRIRDIHPSHYGRICPIDTSEGINVGLIGSLAIHVRIGHLGSIDSPFYEISDKSKETQMIYLSPSRDEYYMIAAGNSLALNRGIQEEQVVPARYRQEFLSIAWEQIHLRSIFPFQYFSIGASLIPFIEHNDANRALMSSNMQRQAVPLSRSEKCIVGTGLERQTALDSGLSVIAEHEGKIIYTDTHKIVFSSNGDTINIPLVMYQCSNKNTCMHQKPKVQRGKYIKKGQILADGAATVSGELALGKNVLVAHMPWEGYNSEDAVLISERLVYEDIYTSFHIRKYEIKTHVTSQGPERITKEIPHLEAHLLRNLDRNGIVMLGSWIEAGDILVGKLTPQTANESSYAPEDRLLRAILGIQVSTAKETSLKLPISVGGRGRVIDVRWIQKKGGSSYNSEIIRVYISQKREIKVGDKVAGRHGNKGIISKILPRQDMPYLQDGTTVDMVFNPLGVPSRMNVGQIFECSLGLAGDLLKRHYRIAPFDERYEQDSSRKLVFPELYEASKQTKNPWVFEPEYPGKSRIFDGRTGDPFEQPVLIGKSYILKLIHQVDDKIHGRSSGHYTLVTQQPLRGRAKQGGQRVGEMEVWALEGFGVAHILQEILTYKSDHIRTRQELLGATIIGGTLPNPEDAPESFRLLVRELRSLALELNHFLVSEKNFQINRKEA</sequence>
<dbReference type="Gene3D" id="2.40.50.100">
    <property type="match status" value="1"/>
</dbReference>
<evidence type="ECO:0000256" key="7">
    <source>
        <dbReference type="ARBA" id="ARBA00048552"/>
    </source>
</evidence>
<evidence type="ECO:0000256" key="9">
    <source>
        <dbReference type="RuleBase" id="RU000434"/>
    </source>
</evidence>
<evidence type="ECO:0000256" key="4">
    <source>
        <dbReference type="ARBA" id="ARBA00022679"/>
    </source>
</evidence>
<dbReference type="GO" id="GO:0003899">
    <property type="term" value="F:DNA-directed RNA polymerase activity"/>
    <property type="evidence" value="ECO:0007669"/>
    <property type="project" value="UniProtKB-UniRule"/>
</dbReference>
<keyword evidence="16" id="KW-0934">Plastid</keyword>
<evidence type="ECO:0000259" key="13">
    <source>
        <dbReference type="Pfam" id="PF04561"/>
    </source>
</evidence>
<dbReference type="PANTHER" id="PTHR20856">
    <property type="entry name" value="DNA-DIRECTED RNA POLYMERASE I SUBUNIT 2"/>
    <property type="match status" value="1"/>
</dbReference>
<feature type="domain" description="RNA polymerase Rpb2" evidence="13">
    <location>
        <begin position="128"/>
        <end position="315"/>
    </location>
</feature>
<dbReference type="InterPro" id="IPR007644">
    <property type="entry name" value="RNA_pol_bsu_protrusion"/>
</dbReference>
<dbReference type="GO" id="GO:0006351">
    <property type="term" value="P:DNA-templated transcription"/>
    <property type="evidence" value="ECO:0007669"/>
    <property type="project" value="UniProtKB-UniRule"/>
</dbReference>
<dbReference type="PROSITE" id="PS01166">
    <property type="entry name" value="RNA_POL_BETA"/>
    <property type="match status" value="1"/>
</dbReference>
<dbReference type="Gene3D" id="2.40.270.10">
    <property type="entry name" value="DNA-directed RNA polymerase, subunit 2, domain 6"/>
    <property type="match status" value="1"/>
</dbReference>
<evidence type="ECO:0000259" key="14">
    <source>
        <dbReference type="Pfam" id="PF04563"/>
    </source>
</evidence>
<dbReference type="AlphaFoldDB" id="A0A6C0MN20"/>
<dbReference type="GO" id="GO:0003677">
    <property type="term" value="F:DNA binding"/>
    <property type="evidence" value="ECO:0007669"/>
    <property type="project" value="UniProtKB-UniRule"/>
</dbReference>
<dbReference type="Gene3D" id="3.90.1110.10">
    <property type="entry name" value="RNA polymerase Rpb2, domain 2"/>
    <property type="match status" value="1"/>
</dbReference>
<dbReference type="InterPro" id="IPR007120">
    <property type="entry name" value="DNA-dir_RNAP_su2_dom"/>
</dbReference>
<dbReference type="Pfam" id="PF04565">
    <property type="entry name" value="RNA_pol_Rpb2_3"/>
    <property type="match status" value="1"/>
</dbReference>
<evidence type="ECO:0000256" key="1">
    <source>
        <dbReference type="ARBA" id="ARBA00004026"/>
    </source>
</evidence>
<dbReference type="Gene3D" id="3.90.1800.10">
    <property type="entry name" value="RNA polymerase alpha subunit dimerisation domain"/>
    <property type="match status" value="1"/>
</dbReference>
<dbReference type="InterPro" id="IPR042107">
    <property type="entry name" value="DNA-dir_RNA_pol_bsu_ext_1_sf"/>
</dbReference>
<protein>
    <recommendedName>
        <fullName evidence="8">DNA-directed RNA polymerase subunit beta</fullName>
        <ecNumber evidence="8">2.7.7.6</ecNumber>
    </recommendedName>
    <alternativeName>
        <fullName evidence="8">PEP</fullName>
    </alternativeName>
    <alternativeName>
        <fullName evidence="8">Plastid-encoded RNA polymerase subunit beta</fullName>
        <shortName evidence="8">RNA polymerase subunit beta</shortName>
    </alternativeName>
</protein>
<reference evidence="16" key="2">
    <citation type="submission" date="2019-07" db="EMBL/GenBank/DDBJ databases">
        <authorList>
            <person name="Yang L.-F."/>
            <person name="Ji Y.-H."/>
        </authorList>
    </citation>
    <scope>NUCLEOTIDE SEQUENCE</scope>
</reference>
<name>A0A6C0MN20_9LILI</name>
<evidence type="ECO:0000256" key="6">
    <source>
        <dbReference type="ARBA" id="ARBA00023163"/>
    </source>
</evidence>
<dbReference type="GeneID" id="44800971"/>
<evidence type="ECO:0000313" key="16">
    <source>
        <dbReference type="EMBL" id="QHV38651.1"/>
    </source>
</evidence>
<keyword evidence="5 8" id="KW-0548">Nucleotidyltransferase</keyword>
<keyword evidence="6 8" id="KW-0804">Transcription</keyword>
<dbReference type="SUPFAM" id="SSF64484">
    <property type="entry name" value="beta and beta-prime subunits of DNA dependent RNA-polymerase"/>
    <property type="match status" value="1"/>
</dbReference>
<dbReference type="NCBIfam" id="NF001616">
    <property type="entry name" value="PRK00405.1"/>
    <property type="match status" value="1"/>
</dbReference>
<organism evidence="16">
    <name type="scientific">Paris vaniotii</name>
    <dbReference type="NCBI Taxonomy" id="374967"/>
    <lineage>
        <taxon>Eukaryota</taxon>
        <taxon>Viridiplantae</taxon>
        <taxon>Streptophyta</taxon>
        <taxon>Embryophyta</taxon>
        <taxon>Tracheophyta</taxon>
        <taxon>Spermatophyta</taxon>
        <taxon>Magnoliopsida</taxon>
        <taxon>Liliopsida</taxon>
        <taxon>Liliales</taxon>
        <taxon>Melanthiaceae</taxon>
        <taxon>Paris</taxon>
    </lineage>
</organism>
<feature type="domain" description="DNA-directed RNA polymerase subunit 2 hybrid-binding" evidence="11">
    <location>
        <begin position="580"/>
        <end position="981"/>
    </location>
</feature>
<dbReference type="Gene3D" id="2.40.50.150">
    <property type="match status" value="1"/>
</dbReference>
<dbReference type="GO" id="GO:0009507">
    <property type="term" value="C:chloroplast"/>
    <property type="evidence" value="ECO:0007669"/>
    <property type="project" value="UniProtKB-SubCell"/>
</dbReference>
<evidence type="ECO:0000256" key="3">
    <source>
        <dbReference type="ARBA" id="ARBA00022478"/>
    </source>
</evidence>
<gene>
    <name evidence="8 16" type="primary">rpoB</name>
</gene>
<dbReference type="Gene3D" id="3.90.1100.10">
    <property type="match status" value="1"/>
</dbReference>
<dbReference type="GO" id="GO:0032549">
    <property type="term" value="F:ribonucleoside binding"/>
    <property type="evidence" value="ECO:0007669"/>
    <property type="project" value="InterPro"/>
</dbReference>
<keyword evidence="3 8" id="KW-0240">DNA-directed RNA polymerase</keyword>
<dbReference type="EMBL" id="MN125567">
    <property type="protein sequence ID" value="QHV38651.1"/>
    <property type="molecule type" value="Genomic_DNA"/>
</dbReference>
<evidence type="ECO:0000256" key="2">
    <source>
        <dbReference type="ARBA" id="ARBA00006835"/>
    </source>
</evidence>
<dbReference type="Pfam" id="PF04563">
    <property type="entry name" value="RNA_pol_Rpb2_1"/>
    <property type="match status" value="1"/>
</dbReference>
<evidence type="ECO:0000259" key="15">
    <source>
        <dbReference type="Pfam" id="PF04565"/>
    </source>
</evidence>
<dbReference type="Pfam" id="PF04560">
    <property type="entry name" value="RNA_pol_Rpb2_7"/>
    <property type="match status" value="1"/>
</dbReference>
<dbReference type="InterPro" id="IPR037034">
    <property type="entry name" value="RNA_pol_Rpb2_2_sf"/>
</dbReference>
<accession>A0A6C0MN20</accession>
<dbReference type="InterPro" id="IPR007645">
    <property type="entry name" value="RNA_pol_Rpb2_3"/>
</dbReference>
<dbReference type="InterPro" id="IPR037033">
    <property type="entry name" value="DNA-dir_RNAP_su2_hyb_sf"/>
</dbReference>
<dbReference type="GO" id="GO:0000428">
    <property type="term" value="C:DNA-directed RNA polymerase complex"/>
    <property type="evidence" value="ECO:0007669"/>
    <property type="project" value="UniProtKB-KW"/>
</dbReference>
<dbReference type="InterPro" id="IPR014724">
    <property type="entry name" value="RNA_pol_RPB2_OB-fold"/>
</dbReference>
<dbReference type="Gene3D" id="2.30.150.10">
    <property type="entry name" value="DNA-directed RNA polymerase, beta subunit, external 1 domain"/>
    <property type="match status" value="1"/>
</dbReference>
<comment type="function">
    <text evidence="1 8 10">DNA-dependent RNA polymerase catalyzes the transcription of DNA into RNA using the four ribonucleoside triphosphates as substrates.</text>
</comment>
<feature type="domain" description="RNA polymerase Rpb2" evidence="12">
    <location>
        <begin position="983"/>
        <end position="1058"/>
    </location>
</feature>
<geneLocation type="chloroplast" evidence="16"/>
<dbReference type="Pfam" id="PF04561">
    <property type="entry name" value="RNA_pol_Rpb2_2"/>
    <property type="match status" value="1"/>
</dbReference>
<evidence type="ECO:0000256" key="10">
    <source>
        <dbReference type="RuleBase" id="RU363031"/>
    </source>
</evidence>
<proteinExistence type="inferred from homology"/>
<keyword evidence="16" id="KW-0150">Chloroplast</keyword>
<dbReference type="InterPro" id="IPR010243">
    <property type="entry name" value="RNA_pol_bsu_bac"/>
</dbReference>
<comment type="subcellular location">
    <subcellularLocation>
        <location evidence="8">Plastid</location>
        <location evidence="8">Chloroplast</location>
    </subcellularLocation>
</comment>
<dbReference type="InterPro" id="IPR007642">
    <property type="entry name" value="RNA_pol_Rpb2_2"/>
</dbReference>
<dbReference type="CDD" id="cd00653">
    <property type="entry name" value="RNA_pol_B_RPB2"/>
    <property type="match status" value="1"/>
</dbReference>
<evidence type="ECO:0000259" key="11">
    <source>
        <dbReference type="Pfam" id="PF00562"/>
    </source>
</evidence>
<keyword evidence="4 8" id="KW-0808">Transferase</keyword>
<dbReference type="RefSeq" id="YP_009736528.1">
    <property type="nucleotide sequence ID" value="NC_046450.1"/>
</dbReference>
<comment type="subunit">
    <text evidence="8 10">In plastids the minimal PEP RNA polymerase catalytic core is composed of four subunits: alpha, beta, beta', and beta''. When a (nuclear-encoded) sigma factor is associated with the core the holoenzyme is formed, which can initiate transcription.</text>
</comment>
<feature type="domain" description="RNA polymerase beta subunit protrusion" evidence="14">
    <location>
        <begin position="17"/>
        <end position="345"/>
    </location>
</feature>
<comment type="similarity">
    <text evidence="2 8 9">Belongs to the RNA polymerase beta chain family.</text>
</comment>
<evidence type="ECO:0000256" key="8">
    <source>
        <dbReference type="HAMAP-Rule" id="MF_01321"/>
    </source>
</evidence>
<comment type="catalytic activity">
    <reaction evidence="7 8 10">
        <text>RNA(n) + a ribonucleoside 5'-triphosphate = RNA(n+1) + diphosphate</text>
        <dbReference type="Rhea" id="RHEA:21248"/>
        <dbReference type="Rhea" id="RHEA-COMP:14527"/>
        <dbReference type="Rhea" id="RHEA-COMP:17342"/>
        <dbReference type="ChEBI" id="CHEBI:33019"/>
        <dbReference type="ChEBI" id="CHEBI:61557"/>
        <dbReference type="ChEBI" id="CHEBI:140395"/>
        <dbReference type="EC" id="2.7.7.6"/>
    </reaction>
</comment>
<evidence type="ECO:0000259" key="12">
    <source>
        <dbReference type="Pfam" id="PF04560"/>
    </source>
</evidence>
<dbReference type="HAMAP" id="MF_01321">
    <property type="entry name" value="RNApol_bact_RpoB"/>
    <property type="match status" value="1"/>
</dbReference>
<dbReference type="EC" id="2.7.7.6" evidence="8"/>